<protein>
    <submittedName>
        <fullName evidence="16">Deleted in malignant brain tumors 1 protein</fullName>
    </submittedName>
</protein>
<dbReference type="FunFam" id="3.10.250.10:FF:000011">
    <property type="entry name" value="Scavenger receptor class A member 5"/>
    <property type="match status" value="1"/>
</dbReference>
<dbReference type="PROSITE" id="PS01187">
    <property type="entry name" value="EGF_CA"/>
    <property type="match status" value="1"/>
</dbReference>
<keyword evidence="7" id="KW-0472">Membrane</keyword>
<keyword evidence="9" id="KW-0325">Glycoprotein</keyword>
<feature type="domain" description="SRCR" evidence="14">
    <location>
        <begin position="368"/>
        <end position="468"/>
    </location>
</feature>
<evidence type="ECO:0000256" key="9">
    <source>
        <dbReference type="ARBA" id="ARBA00023180"/>
    </source>
</evidence>
<dbReference type="PANTHER" id="PTHR45817">
    <property type="entry name" value="LYSYL OXIDASE-LIKE-RELATED"/>
    <property type="match status" value="1"/>
</dbReference>
<dbReference type="InterPro" id="IPR001212">
    <property type="entry name" value="Somatomedin_B_dom"/>
</dbReference>
<dbReference type="GO" id="GO:0004720">
    <property type="term" value="F:protein-lysine 6-oxidase activity"/>
    <property type="evidence" value="ECO:0007669"/>
    <property type="project" value="TreeGrafter"/>
</dbReference>
<keyword evidence="5" id="KW-0677">Repeat</keyword>
<feature type="disulfide bond" evidence="11">
    <location>
        <begin position="406"/>
        <end position="467"/>
    </location>
</feature>
<feature type="disulfide bond" evidence="11">
    <location>
        <begin position="715"/>
        <end position="725"/>
    </location>
</feature>
<dbReference type="Pfam" id="PF07645">
    <property type="entry name" value="EGF_CA"/>
    <property type="match status" value="2"/>
</dbReference>
<evidence type="ECO:0000256" key="10">
    <source>
        <dbReference type="PROSITE-ProRule" id="PRU00076"/>
    </source>
</evidence>
<reference evidence="16" key="1">
    <citation type="submission" date="2023-03" db="EMBL/GenBank/DDBJ databases">
        <authorList>
            <person name="Steffen K."/>
            <person name="Cardenas P."/>
        </authorList>
    </citation>
    <scope>NUCLEOTIDE SEQUENCE</scope>
</reference>
<dbReference type="EMBL" id="CASHTH010001870">
    <property type="protein sequence ID" value="CAI8021149.1"/>
    <property type="molecule type" value="Genomic_DNA"/>
</dbReference>
<dbReference type="InterPro" id="IPR000742">
    <property type="entry name" value="EGF"/>
</dbReference>
<feature type="disulfide bond" evidence="11">
    <location>
        <begin position="326"/>
        <end position="336"/>
    </location>
</feature>
<feature type="domain" description="SRCR" evidence="14">
    <location>
        <begin position="254"/>
        <end position="358"/>
    </location>
</feature>
<sequence>MLVAAKRAVRGSAFLLLVEFLALVAAEPCSTDGLVRLADGLTANEGRVEICLDGEWGTICDHHWGSSEASIVCQQLGLPAEHADAIYRYGGGSGLIHYAGFRCNGMETQLSLCPADQRNSSTTQITNCQHLEDAGVRCTNVPCTENTVRLNEEVVQVCHDQQWGLLCAPRGIWDQNAVQVMCTQAGRPSTFPRSPSRRVFFYDAPVILNDITCNGTEDSIVECAQADYGSFTDCANIAVAHCEAQESCSEPNAIRLTRFSSDTMGRLEVCANGMWGTVCGNAATIALVRVACRQLNHAPGGSLFRESDFAFLLDGLVPIRRTNVVCAGNEDSLSECSFNGADGDPTCTHRDDVIIMCATQSECNEGDVRLVDGQTSTDGRVEVCLDGFWGSVCDDRWDSRDAQVVCRQLNFNGPSYPLLSFGAGQSSTIHLDDVHCNGSEERITECSHSGIGIHNCRAGTEEAGVICTNTTCEDGTVHLVGGDDVSRGRVEYCYQGAWYSVCASDWDDSGLEAQVICGSLGYRYESTVVNYDEGRGNSPILPFSISCSIGDSELDDCAKTALDTNQCPHVAVVDCEAICHTVGITDCEMCGSRERCGIVTTADGTPVCNCYSDCYDYGDCCSDLSNLDNCSIPECDDGAVRLVGGVTNSTGRLEVCANGLWGRVCNRFQYWGPDNARVVCRQLGFPTEDARVVEGELARMFGVSERAPLLGEVHCIGTETELLECSHTSIGRHLCGVTVVPPVPDIIITCSEICQPPCVNGMCNINTGNCDCSPGYTGISCDEDVRECEADNGGCDHICTNFPGGYNCSCRAGYNTDGTSCRDIDECGDGSHDCSQICVNTPGSYYCNCQRGFQLVGGTECEDVDECEALSPNGFCSQVCVKH</sequence>
<dbReference type="Pfam" id="PF00530">
    <property type="entry name" value="SRCR"/>
    <property type="match status" value="6"/>
</dbReference>
<keyword evidence="17" id="KW-1185">Reference proteome</keyword>
<dbReference type="PANTHER" id="PTHR45817:SF9">
    <property type="entry name" value="SRCR DOMAIN-CONTAINING PROTEIN"/>
    <property type="match status" value="1"/>
</dbReference>
<dbReference type="GO" id="GO:0005509">
    <property type="term" value="F:calcium ion binding"/>
    <property type="evidence" value="ECO:0007669"/>
    <property type="project" value="InterPro"/>
</dbReference>
<dbReference type="InterPro" id="IPR049883">
    <property type="entry name" value="NOTCH1_EGF-like"/>
</dbReference>
<dbReference type="PROSITE" id="PS50287">
    <property type="entry name" value="SRCR_2"/>
    <property type="match status" value="6"/>
</dbReference>
<feature type="domain" description="SRCR" evidence="14">
    <location>
        <begin position="136"/>
        <end position="249"/>
    </location>
</feature>
<keyword evidence="2 10" id="KW-0245">EGF-like domain</keyword>
<proteinExistence type="predicted"/>
<evidence type="ECO:0000259" key="13">
    <source>
        <dbReference type="PROSITE" id="PS50026"/>
    </source>
</evidence>
<evidence type="ECO:0000256" key="4">
    <source>
        <dbReference type="ARBA" id="ARBA00022729"/>
    </source>
</evidence>
<feature type="disulfide bond" evidence="11">
    <location>
        <begin position="436"/>
        <end position="446"/>
    </location>
</feature>
<keyword evidence="3" id="KW-0812">Transmembrane</keyword>
<dbReference type="Proteomes" id="UP001174909">
    <property type="component" value="Unassembled WGS sequence"/>
</dbReference>
<feature type="domain" description="EGF-like" evidence="13">
    <location>
        <begin position="823"/>
        <end position="862"/>
    </location>
</feature>
<dbReference type="Gene3D" id="3.10.250.10">
    <property type="entry name" value="SRCR-like domain"/>
    <property type="match status" value="6"/>
</dbReference>
<dbReference type="InterPro" id="IPR001190">
    <property type="entry name" value="SRCR"/>
</dbReference>
<keyword evidence="4 12" id="KW-0732">Signal</keyword>
<gene>
    <name evidence="16" type="ORF">GBAR_LOCUS12577</name>
</gene>
<evidence type="ECO:0000256" key="8">
    <source>
        <dbReference type="ARBA" id="ARBA00023157"/>
    </source>
</evidence>
<dbReference type="PROSITE" id="PS50026">
    <property type="entry name" value="EGF_3"/>
    <property type="match status" value="1"/>
</dbReference>
<evidence type="ECO:0000259" key="15">
    <source>
        <dbReference type="PROSITE" id="PS50958"/>
    </source>
</evidence>
<dbReference type="GO" id="GO:0016020">
    <property type="term" value="C:membrane"/>
    <property type="evidence" value="ECO:0007669"/>
    <property type="project" value="UniProtKB-SubCell"/>
</dbReference>
<evidence type="ECO:0000256" key="2">
    <source>
        <dbReference type="ARBA" id="ARBA00022536"/>
    </source>
</evidence>
<dbReference type="SMART" id="SM00179">
    <property type="entry name" value="EGF_CA"/>
    <property type="match status" value="2"/>
</dbReference>
<feature type="domain" description="SRCR" evidence="14">
    <location>
        <begin position="35"/>
        <end position="139"/>
    </location>
</feature>
<dbReference type="AlphaFoldDB" id="A0AA35S0Q3"/>
<dbReference type="FunFam" id="3.10.250.10:FF:000001">
    <property type="entry name" value="Lysyl oxidase 4 isoform X1"/>
    <property type="match status" value="1"/>
</dbReference>
<evidence type="ECO:0000259" key="14">
    <source>
        <dbReference type="PROSITE" id="PS50287"/>
    </source>
</evidence>
<dbReference type="SMART" id="SM00202">
    <property type="entry name" value="SR"/>
    <property type="match status" value="6"/>
</dbReference>
<dbReference type="SUPFAM" id="SSF57196">
    <property type="entry name" value="EGF/Laminin"/>
    <property type="match status" value="2"/>
</dbReference>
<evidence type="ECO:0000256" key="3">
    <source>
        <dbReference type="ARBA" id="ARBA00022692"/>
    </source>
</evidence>
<feature type="signal peptide" evidence="12">
    <location>
        <begin position="1"/>
        <end position="26"/>
    </location>
</feature>
<feature type="disulfide bond" evidence="11">
    <location>
        <begin position="103"/>
        <end position="113"/>
    </location>
</feature>
<dbReference type="SUPFAM" id="SSF56487">
    <property type="entry name" value="SRCR-like"/>
    <property type="match status" value="6"/>
</dbReference>
<evidence type="ECO:0000256" key="11">
    <source>
        <dbReference type="PROSITE-ProRule" id="PRU00196"/>
    </source>
</evidence>
<name>A0AA35S0Q3_GEOBA</name>
<dbReference type="PROSITE" id="PS00420">
    <property type="entry name" value="SRCR_1"/>
    <property type="match status" value="1"/>
</dbReference>
<dbReference type="PROSITE" id="PS50958">
    <property type="entry name" value="SMB_2"/>
    <property type="match status" value="1"/>
</dbReference>
<dbReference type="InterPro" id="IPR036772">
    <property type="entry name" value="SRCR-like_dom_sf"/>
</dbReference>
<comment type="caution">
    <text evidence="11">Lacks conserved residue(s) required for the propagation of feature annotation.</text>
</comment>
<dbReference type="FunFam" id="3.10.250.10:FF:000016">
    <property type="entry name" value="Scavenger receptor cysteine-rich protein type 12"/>
    <property type="match status" value="2"/>
</dbReference>
<feature type="domain" description="SMB" evidence="15">
    <location>
        <begin position="586"/>
        <end position="636"/>
    </location>
</feature>
<evidence type="ECO:0000256" key="1">
    <source>
        <dbReference type="ARBA" id="ARBA00004167"/>
    </source>
</evidence>
<organism evidence="16 17">
    <name type="scientific">Geodia barretti</name>
    <name type="common">Barrett's horny sponge</name>
    <dbReference type="NCBI Taxonomy" id="519541"/>
    <lineage>
        <taxon>Eukaryota</taxon>
        <taxon>Metazoa</taxon>
        <taxon>Porifera</taxon>
        <taxon>Demospongiae</taxon>
        <taxon>Heteroscleromorpha</taxon>
        <taxon>Tetractinellida</taxon>
        <taxon>Astrophorina</taxon>
        <taxon>Geodiidae</taxon>
        <taxon>Geodia</taxon>
    </lineage>
</organism>
<keyword evidence="6" id="KW-1133">Transmembrane helix</keyword>
<evidence type="ECO:0000256" key="12">
    <source>
        <dbReference type="SAM" id="SignalP"/>
    </source>
</evidence>
<dbReference type="PROSITE" id="PS01186">
    <property type="entry name" value="EGF_2"/>
    <property type="match status" value="3"/>
</dbReference>
<evidence type="ECO:0000256" key="6">
    <source>
        <dbReference type="ARBA" id="ARBA00022989"/>
    </source>
</evidence>
<comment type="caution">
    <text evidence="16">The sequence shown here is derived from an EMBL/GenBank/DDBJ whole genome shotgun (WGS) entry which is preliminary data.</text>
</comment>
<feature type="disulfide bond" evidence="11">
    <location>
        <begin position="213"/>
        <end position="223"/>
    </location>
</feature>
<dbReference type="PROSITE" id="PS00010">
    <property type="entry name" value="ASX_HYDROXYL"/>
    <property type="match status" value="1"/>
</dbReference>
<comment type="subcellular location">
    <subcellularLocation>
        <location evidence="1">Membrane</location>
        <topology evidence="1">Single-pass membrane protein</topology>
    </subcellularLocation>
</comment>
<dbReference type="Gene3D" id="2.10.25.10">
    <property type="entry name" value="Laminin"/>
    <property type="match status" value="2"/>
</dbReference>
<evidence type="ECO:0000313" key="17">
    <source>
        <dbReference type="Proteomes" id="UP001174909"/>
    </source>
</evidence>
<evidence type="ECO:0000256" key="5">
    <source>
        <dbReference type="ARBA" id="ARBA00022737"/>
    </source>
</evidence>
<feature type="domain" description="SRCR" evidence="14">
    <location>
        <begin position="477"/>
        <end position="576"/>
    </location>
</feature>
<evidence type="ECO:0000313" key="16">
    <source>
        <dbReference type="EMBL" id="CAI8021149.1"/>
    </source>
</evidence>
<dbReference type="InterPro" id="IPR001881">
    <property type="entry name" value="EGF-like_Ca-bd_dom"/>
</dbReference>
<evidence type="ECO:0000256" key="7">
    <source>
        <dbReference type="ARBA" id="ARBA00023136"/>
    </source>
</evidence>
<accession>A0AA35S0Q3</accession>
<dbReference type="InterPro" id="IPR018097">
    <property type="entry name" value="EGF_Ca-bd_CS"/>
</dbReference>
<feature type="disulfide bond" evidence="11">
    <location>
        <begin position="547"/>
        <end position="557"/>
    </location>
</feature>
<feature type="domain" description="SRCR" evidence="14">
    <location>
        <begin position="640"/>
        <end position="751"/>
    </location>
</feature>
<keyword evidence="8 11" id="KW-1015">Disulfide bond</keyword>
<dbReference type="PRINTS" id="PR00258">
    <property type="entry name" value="SPERACTRCPTR"/>
</dbReference>
<dbReference type="InterPro" id="IPR050912">
    <property type="entry name" value="LOX-like_protein"/>
</dbReference>
<dbReference type="FunFam" id="2.10.25.10:FF:000240">
    <property type="entry name" value="Vitamin K-dependent protein S"/>
    <property type="match status" value="2"/>
</dbReference>
<dbReference type="SMART" id="SM00181">
    <property type="entry name" value="EGF"/>
    <property type="match status" value="3"/>
</dbReference>
<dbReference type="GO" id="GO:0005615">
    <property type="term" value="C:extracellular space"/>
    <property type="evidence" value="ECO:0007669"/>
    <property type="project" value="TreeGrafter"/>
</dbReference>
<dbReference type="InterPro" id="IPR000152">
    <property type="entry name" value="EGF-type_Asp/Asn_hydroxyl_site"/>
</dbReference>
<dbReference type="PROSITE" id="PS00022">
    <property type="entry name" value="EGF_1"/>
    <property type="match status" value="1"/>
</dbReference>
<feature type="chain" id="PRO_5041462120" evidence="12">
    <location>
        <begin position="27"/>
        <end position="883"/>
    </location>
</feature>